<feature type="domain" description="Urease accessory protein UreH-like transmembrane" evidence="2">
    <location>
        <begin position="9"/>
        <end position="215"/>
    </location>
</feature>
<accession>A0ABY4E646</accession>
<evidence type="ECO:0000256" key="1">
    <source>
        <dbReference type="SAM" id="Phobius"/>
    </source>
</evidence>
<keyword evidence="1" id="KW-0472">Membrane</keyword>
<dbReference type="RefSeq" id="WP_187119853.1">
    <property type="nucleotide sequence ID" value="NZ_CABKVG010000008.1"/>
</dbReference>
<dbReference type="PANTHER" id="PTHR42208:SF1">
    <property type="entry name" value="HEAVY METAL TRANSPORTER"/>
    <property type="match status" value="1"/>
</dbReference>
<name>A0ABY4E646_9NEIS</name>
<feature type="transmembrane region" description="Helical" evidence="1">
    <location>
        <begin position="137"/>
        <end position="159"/>
    </location>
</feature>
<feature type="transmembrane region" description="Helical" evidence="1">
    <location>
        <begin position="204"/>
        <end position="224"/>
    </location>
</feature>
<reference evidence="3 4" key="1">
    <citation type="journal article" date="2022" name="Res Sq">
        <title>Evolution of multicellular longitudinally dividing oral cavity symbionts (Neisseriaceae).</title>
        <authorList>
            <person name="Nyongesa S."/>
            <person name="Weber P."/>
            <person name="Bernet E."/>
            <person name="Pullido F."/>
            <person name="Nieckarz M."/>
            <person name="Delaby M."/>
            <person name="Nieves C."/>
            <person name="Viehboeck T."/>
            <person name="Krause N."/>
            <person name="Rivera-Millot A."/>
            <person name="Nakamura A."/>
            <person name="Vischer N."/>
            <person name="VanNieuwenhze M."/>
            <person name="Brun Y."/>
            <person name="Cava F."/>
            <person name="Bulgheresi S."/>
            <person name="Veyrier F."/>
        </authorList>
    </citation>
    <scope>NUCLEOTIDE SEQUENCE [LARGE SCALE GENOMIC DNA]</scope>
    <source>
        <strain evidence="3 4">SN4</strain>
    </source>
</reference>
<sequence>MMADISLLALFLIGFLGGSHCVGMCGGLSSAFALQLPPNMRRWQLLLCLNTGRILSYVFIGVALGALSQYGISLDQTRSLQLLLLVFANVLLILLGLYLGGWTAWITQVERLGKPVWRRLNPLLARLLPLKSWPASLAVGALWGWLPCGMVYSASLYALSSGSALQGGLSMAAFGLGTLPNLLAIGFFASSLTPLFQHRWLRRGIGGVMVAWAVWQLLQVFGVLPPLH</sequence>
<feature type="transmembrane region" description="Helical" evidence="1">
    <location>
        <begin position="43"/>
        <end position="70"/>
    </location>
</feature>
<dbReference type="PANTHER" id="PTHR42208">
    <property type="entry name" value="HEAVY METAL TRANSPORTER-RELATED"/>
    <property type="match status" value="1"/>
</dbReference>
<evidence type="ECO:0000259" key="2">
    <source>
        <dbReference type="Pfam" id="PF13386"/>
    </source>
</evidence>
<keyword evidence="1" id="KW-1133">Transmembrane helix</keyword>
<dbReference type="EMBL" id="CP091511">
    <property type="protein sequence ID" value="UOO91237.1"/>
    <property type="molecule type" value="Genomic_DNA"/>
</dbReference>
<gene>
    <name evidence="3" type="ORF">LVJ82_05620</name>
</gene>
<dbReference type="Pfam" id="PF13386">
    <property type="entry name" value="DsbD_2"/>
    <property type="match status" value="1"/>
</dbReference>
<dbReference type="Proteomes" id="UP000832011">
    <property type="component" value="Chromosome"/>
</dbReference>
<proteinExistence type="predicted"/>
<evidence type="ECO:0000313" key="3">
    <source>
        <dbReference type="EMBL" id="UOO91237.1"/>
    </source>
</evidence>
<organism evidence="3 4">
    <name type="scientific">Vitreoscilla massiliensis</name>
    <dbReference type="NCBI Taxonomy" id="1689272"/>
    <lineage>
        <taxon>Bacteria</taxon>
        <taxon>Pseudomonadati</taxon>
        <taxon>Pseudomonadota</taxon>
        <taxon>Betaproteobacteria</taxon>
        <taxon>Neisseriales</taxon>
        <taxon>Neisseriaceae</taxon>
        <taxon>Vitreoscilla</taxon>
    </lineage>
</organism>
<protein>
    <submittedName>
        <fullName evidence="3">Sulfite exporter TauE/SafE family protein</fullName>
    </submittedName>
</protein>
<keyword evidence="4" id="KW-1185">Reference proteome</keyword>
<feature type="transmembrane region" description="Helical" evidence="1">
    <location>
        <begin position="82"/>
        <end position="105"/>
    </location>
</feature>
<keyword evidence="1" id="KW-0812">Transmembrane</keyword>
<dbReference type="InterPro" id="IPR039447">
    <property type="entry name" value="UreH-like_TM_dom"/>
</dbReference>
<feature type="transmembrane region" description="Helical" evidence="1">
    <location>
        <begin position="171"/>
        <end position="192"/>
    </location>
</feature>
<evidence type="ECO:0000313" key="4">
    <source>
        <dbReference type="Proteomes" id="UP000832011"/>
    </source>
</evidence>